<keyword evidence="6" id="KW-1185">Reference proteome</keyword>
<dbReference type="GO" id="GO:0061631">
    <property type="term" value="F:ubiquitin conjugating enzyme activity"/>
    <property type="evidence" value="ECO:0007669"/>
    <property type="project" value="TreeGrafter"/>
</dbReference>
<proteinExistence type="predicted"/>
<evidence type="ECO:0000256" key="3">
    <source>
        <dbReference type="SAM" id="MobiDB-lite"/>
    </source>
</evidence>
<dbReference type="Pfam" id="PF00179">
    <property type="entry name" value="UQ_con"/>
    <property type="match status" value="1"/>
</dbReference>
<accession>A0A0H2RTY1</accession>
<dbReference type="Proteomes" id="UP000053477">
    <property type="component" value="Unassembled WGS sequence"/>
</dbReference>
<sequence>MTLTTKLSQSKFYQEDIVQRVDDPSRSGVVVRCWHNSHEIPIPEHLQQQDPLLRPLKPDEVGVSFFSSQDREISHESEFKLIDRPFQTGDVCKRHVEDVQSGVVKSVDVRFKAAHVISNEKVEGWLSKDDIEDTDELVIGSIVIFDDWVGQVQNIFDEMVVELGSGGFVRVPEMTSRLTVGDRGADILPPPAPGQNHFMPGVTPSESDTVVAIKHSVIAVCWMAVNQKLTSEAAAGRQRPQRFWNENEQSKLTLVRDLDEKVVRVGHKISLRKAPFVTRHGEANSRKGQILVDTFNVIETQTSVTVLWQDGSTEVVDSKELLPHVNPDEYDCWPGDHVMWKNEDAKQPAIVQKVNAKQRTAELLLYDGKVELVPVLELDVHGSDAILETPHDSFGARVGDLVFIHADGSTNGFEKPMVPVIGELEAWAYEAPVQEETGEYSGWRKDLNVMGTSLAQDVPPRIDSFGKAKLNGDLSIHWFGEVLDLQLNGLIDVKLPNQQIVSVPLERLSRLNDGLDQLEDVWGDGFDDSLDDEMDEDDKAEILGFQTEDGEWHEYDPDDEGDWEDDEDEAASEADVKMDTDDDISAPNPDLKTQSPTSQEASSGSDDVGSRPTSSVSSEPTSVDESESKDEAEPCKRFDILPSAPVDHAFYTSTSVDPSRQFMSRLSKEYKALTTSLPDSIIVQTYEDRTDLLRCLIIGPENTPYEDAPFVIDWMLDSNFPQSPPIAHFHSWTNGNGRVNPNLYEEGKVCLSILGTWAGDRSESWSAARSSLLQAFVSIQGLVLVKEPWFCEPAYEKLRGTAGGRVNSRLYSEKAYVLSRGFVRRALEIPMGGLEEIINDIYYTKGRLQQVISKSNALIAKSREAEGKDLEDDDSDLAVPHLTAGGVLALSRTMTKLEQTHSAHQQTTK</sequence>
<feature type="compositionally biased region" description="Low complexity" evidence="3">
    <location>
        <begin position="610"/>
        <end position="621"/>
    </location>
</feature>
<dbReference type="InParanoid" id="A0A0H2RTY1"/>
<dbReference type="InterPro" id="IPR000608">
    <property type="entry name" value="UBC"/>
</dbReference>
<keyword evidence="2" id="KW-0833">Ubl conjugation pathway</keyword>
<dbReference type="SMART" id="SM00212">
    <property type="entry name" value="UBCc"/>
    <property type="match status" value="1"/>
</dbReference>
<feature type="compositionally biased region" description="Basic and acidic residues" evidence="3">
    <location>
        <begin position="629"/>
        <end position="639"/>
    </location>
</feature>
<name>A0A0H2RTY1_9AGAM</name>
<evidence type="ECO:0000313" key="6">
    <source>
        <dbReference type="Proteomes" id="UP000053477"/>
    </source>
</evidence>
<dbReference type="AlphaFoldDB" id="A0A0H2RTY1"/>
<dbReference type="PANTHER" id="PTHR46116:SF15">
    <property type="entry name" value="(E3-INDEPENDENT) E2 UBIQUITIN-CONJUGATING ENZYME"/>
    <property type="match status" value="1"/>
</dbReference>
<evidence type="ECO:0000259" key="4">
    <source>
        <dbReference type="PROSITE" id="PS50127"/>
    </source>
</evidence>
<dbReference type="PANTHER" id="PTHR46116">
    <property type="entry name" value="(E3-INDEPENDENT) E2 UBIQUITIN-CONJUGATING ENZYME"/>
    <property type="match status" value="1"/>
</dbReference>
<feature type="compositionally biased region" description="Acidic residues" evidence="3">
    <location>
        <begin position="556"/>
        <end position="572"/>
    </location>
</feature>
<dbReference type="OrthoDB" id="1926878at2759"/>
<dbReference type="SUPFAM" id="SSF54495">
    <property type="entry name" value="UBC-like"/>
    <property type="match status" value="1"/>
</dbReference>
<dbReference type="InterPro" id="IPR016135">
    <property type="entry name" value="UBQ-conjugating_enzyme/RWD"/>
</dbReference>
<reference evidence="5 6" key="1">
    <citation type="submission" date="2015-04" db="EMBL/GenBank/DDBJ databases">
        <title>Complete genome sequence of Schizopora paradoxa KUC8140, a cosmopolitan wood degrader in East Asia.</title>
        <authorList>
            <consortium name="DOE Joint Genome Institute"/>
            <person name="Min B."/>
            <person name="Park H."/>
            <person name="Jang Y."/>
            <person name="Kim J.-J."/>
            <person name="Kim K.H."/>
            <person name="Pangilinan J."/>
            <person name="Lipzen A."/>
            <person name="Riley R."/>
            <person name="Grigoriev I.V."/>
            <person name="Spatafora J.W."/>
            <person name="Choi I.-G."/>
        </authorList>
    </citation>
    <scope>NUCLEOTIDE SEQUENCE [LARGE SCALE GENOMIC DNA]</scope>
    <source>
        <strain evidence="5 6">KUC8140</strain>
    </source>
</reference>
<evidence type="ECO:0000313" key="5">
    <source>
        <dbReference type="EMBL" id="KLO15052.1"/>
    </source>
</evidence>
<dbReference type="Gene3D" id="3.10.110.10">
    <property type="entry name" value="Ubiquitin Conjugating Enzyme"/>
    <property type="match status" value="1"/>
</dbReference>
<keyword evidence="1" id="KW-0808">Transferase</keyword>
<feature type="domain" description="UBC core" evidence="4">
    <location>
        <begin position="661"/>
        <end position="824"/>
    </location>
</feature>
<gene>
    <name evidence="5" type="ORF">SCHPADRAFT_902766</name>
</gene>
<evidence type="ECO:0000256" key="2">
    <source>
        <dbReference type="ARBA" id="ARBA00022786"/>
    </source>
</evidence>
<dbReference type="STRING" id="27342.A0A0H2RTY1"/>
<dbReference type="EMBL" id="KQ085935">
    <property type="protein sequence ID" value="KLO15052.1"/>
    <property type="molecule type" value="Genomic_DNA"/>
</dbReference>
<feature type="region of interest" description="Disordered" evidence="3">
    <location>
        <begin position="544"/>
        <end position="639"/>
    </location>
</feature>
<protein>
    <recommendedName>
        <fullName evidence="4">UBC core domain-containing protein</fullName>
    </recommendedName>
</protein>
<dbReference type="CDD" id="cd23837">
    <property type="entry name" value="UBCc_UBE2O"/>
    <property type="match status" value="1"/>
</dbReference>
<feature type="compositionally biased region" description="Polar residues" evidence="3">
    <location>
        <begin position="591"/>
        <end position="605"/>
    </location>
</feature>
<evidence type="ECO:0000256" key="1">
    <source>
        <dbReference type="ARBA" id="ARBA00022679"/>
    </source>
</evidence>
<dbReference type="PROSITE" id="PS50127">
    <property type="entry name" value="UBC_2"/>
    <property type="match status" value="1"/>
</dbReference>
<organism evidence="5 6">
    <name type="scientific">Schizopora paradoxa</name>
    <dbReference type="NCBI Taxonomy" id="27342"/>
    <lineage>
        <taxon>Eukaryota</taxon>
        <taxon>Fungi</taxon>
        <taxon>Dikarya</taxon>
        <taxon>Basidiomycota</taxon>
        <taxon>Agaricomycotina</taxon>
        <taxon>Agaricomycetes</taxon>
        <taxon>Hymenochaetales</taxon>
        <taxon>Schizoporaceae</taxon>
        <taxon>Schizopora</taxon>
    </lineage>
</organism>